<dbReference type="AlphaFoldDB" id="A0A835WU29"/>
<comment type="caution">
    <text evidence="4">The sequence shown here is derived from an EMBL/GenBank/DDBJ whole genome shotgun (WGS) entry which is preliminary data.</text>
</comment>
<feature type="region of interest" description="Disordered" evidence="2">
    <location>
        <begin position="487"/>
        <end position="508"/>
    </location>
</feature>
<dbReference type="Gene3D" id="2.160.20.70">
    <property type="match status" value="1"/>
</dbReference>
<protein>
    <recommendedName>
        <fullName evidence="3">C-CAP/cofactor C-like domain-containing protein</fullName>
    </recommendedName>
</protein>
<dbReference type="PANTHER" id="PTHR16052">
    <property type="entry name" value="TBCC DOMAIN-CONTAINING PROTEIN 1"/>
    <property type="match status" value="1"/>
</dbReference>
<dbReference type="PROSITE" id="PS51329">
    <property type="entry name" value="C_CAP_COFACTOR_C"/>
    <property type="match status" value="1"/>
</dbReference>
<reference evidence="4" key="1">
    <citation type="journal article" date="2020" name="bioRxiv">
        <title>Comparative genomics of Chlamydomonas.</title>
        <authorList>
            <person name="Craig R.J."/>
            <person name="Hasan A.R."/>
            <person name="Ness R.W."/>
            <person name="Keightley P.D."/>
        </authorList>
    </citation>
    <scope>NUCLEOTIDE SEQUENCE</scope>
    <source>
        <strain evidence="4">CCAP 11/173</strain>
    </source>
</reference>
<dbReference type="PANTHER" id="PTHR16052:SF0">
    <property type="entry name" value="TBCC DOMAIN-CONTAINING PROTEIN 1"/>
    <property type="match status" value="1"/>
</dbReference>
<feature type="compositionally biased region" description="Low complexity" evidence="2">
    <location>
        <begin position="494"/>
        <end position="508"/>
    </location>
</feature>
<feature type="compositionally biased region" description="Pro residues" evidence="2">
    <location>
        <begin position="658"/>
        <end position="667"/>
    </location>
</feature>
<evidence type="ECO:0000256" key="1">
    <source>
        <dbReference type="ARBA" id="ARBA00008848"/>
    </source>
</evidence>
<evidence type="ECO:0000313" key="4">
    <source>
        <dbReference type="EMBL" id="KAG2454002.1"/>
    </source>
</evidence>
<name>A0A835WU29_9CHLO</name>
<comment type="similarity">
    <text evidence="1">Belongs to the TBCC family.</text>
</comment>
<feature type="region of interest" description="Disordered" evidence="2">
    <location>
        <begin position="82"/>
        <end position="104"/>
    </location>
</feature>
<proteinExistence type="inferred from homology"/>
<feature type="compositionally biased region" description="Low complexity" evidence="2">
    <location>
        <begin position="165"/>
        <end position="180"/>
    </location>
</feature>
<dbReference type="OrthoDB" id="427777at2759"/>
<keyword evidence="5" id="KW-1185">Reference proteome</keyword>
<dbReference type="Proteomes" id="UP000613740">
    <property type="component" value="Unassembled WGS sequence"/>
</dbReference>
<dbReference type="EMBL" id="JAEHOD010000002">
    <property type="protein sequence ID" value="KAG2454002.1"/>
    <property type="molecule type" value="Genomic_DNA"/>
</dbReference>
<feature type="domain" description="C-CAP/cofactor C-like" evidence="3">
    <location>
        <begin position="336"/>
        <end position="468"/>
    </location>
</feature>
<feature type="compositionally biased region" description="Low complexity" evidence="2">
    <location>
        <begin position="82"/>
        <end position="95"/>
    </location>
</feature>
<feature type="region of interest" description="Disordered" evidence="2">
    <location>
        <begin position="161"/>
        <end position="180"/>
    </location>
</feature>
<dbReference type="InterPro" id="IPR016098">
    <property type="entry name" value="CAP/MinC_C"/>
</dbReference>
<dbReference type="InterPro" id="IPR012945">
    <property type="entry name" value="Tubulin-bd_cofactor_C_dom"/>
</dbReference>
<evidence type="ECO:0000313" key="5">
    <source>
        <dbReference type="Proteomes" id="UP000613740"/>
    </source>
</evidence>
<gene>
    <name evidence="4" type="ORF">HYH02_001045</name>
</gene>
<accession>A0A835WU29</accession>
<organism evidence="4 5">
    <name type="scientific">Chlamydomonas schloesseri</name>
    <dbReference type="NCBI Taxonomy" id="2026947"/>
    <lineage>
        <taxon>Eukaryota</taxon>
        <taxon>Viridiplantae</taxon>
        <taxon>Chlorophyta</taxon>
        <taxon>core chlorophytes</taxon>
        <taxon>Chlorophyceae</taxon>
        <taxon>CS clade</taxon>
        <taxon>Chlamydomonadales</taxon>
        <taxon>Chlamydomonadaceae</taxon>
        <taxon>Chlamydomonas</taxon>
    </lineage>
</organism>
<sequence length="675" mass="69432">MLPRREVWEYGGLPIQALCPQLDNVQTLLSFHGKLFARGKPGPNGQRLVSSADVAAVLELTATQVEVLTEVLAALSFASSSTSATPTSTAAATSTAPPPPGAALGSEEVVLHELSLFLLAQLFSKEAQRADAVEYWPSADPTGGGFGGGFGGGGFGGGGPGSGFAGDSLLSPTRRSSSGRSLLRQQLQGHLRTQVMAVRGFGDYLRRNLRPALEVALEAWPPAAGGATPVSARELDRLAFIIGAGGSSSVGAGSRAAAAADPEPLSAVVGLSHAGGPGGAYVPLGLDAAASALRSLWAEDAAAAIESPRLLAFSGLGGSASSPSPKFQRSMGMVAPAGQVDESAIAGVYRGTVVRGESDLPHGDVRVTDCHEAVIYLLAPLQAAFISACSDCTIVVGAVGRMLRVERCDKVTVIAATSRLLVSSCHECAFNVGTPRPPCLIGDNRFLKLGPYNTRYEKQAAHAREVGLRCDLPNRFDSPVVLQGKDRSKGLAGATPSSPRLGSSSSPASSSAAAAAAKASYSLQPPDEFLPFVVPFVGGAGALAGGAAPPLASRWNHLAASSARGGATAPLYLFPLPPDYERALQRRLGLTHDMRSKFKQAGLTKDKERDLNDAIQGYFKEWLVGSNLLRQIYDLSTLEKEELAAAAAATSAGAVGLSPPPPQPPLAEAPARGAA</sequence>
<evidence type="ECO:0000256" key="2">
    <source>
        <dbReference type="SAM" id="MobiDB-lite"/>
    </source>
</evidence>
<dbReference type="Pfam" id="PF07986">
    <property type="entry name" value="TBCC"/>
    <property type="match status" value="1"/>
</dbReference>
<dbReference type="InterPro" id="IPR039589">
    <property type="entry name" value="TBCC1"/>
</dbReference>
<dbReference type="InterPro" id="IPR017901">
    <property type="entry name" value="C-CAP_CF_C-like"/>
</dbReference>
<feature type="region of interest" description="Disordered" evidence="2">
    <location>
        <begin position="649"/>
        <end position="675"/>
    </location>
</feature>
<evidence type="ECO:0000259" key="3">
    <source>
        <dbReference type="PROSITE" id="PS51329"/>
    </source>
</evidence>